<dbReference type="Pfam" id="PF20062">
    <property type="entry name" value="DUF6461"/>
    <property type="match status" value="1"/>
</dbReference>
<dbReference type="Proteomes" id="UP000294114">
    <property type="component" value="Unassembled WGS sequence"/>
</dbReference>
<dbReference type="OrthoDB" id="3470827at2"/>
<comment type="caution">
    <text evidence="1">The sequence shown here is derived from an EMBL/GenBank/DDBJ whole genome shotgun (WGS) entry which is preliminary data.</text>
</comment>
<dbReference type="EMBL" id="SHLD01000001">
    <property type="protein sequence ID" value="RZU76061.1"/>
    <property type="molecule type" value="Genomic_DNA"/>
</dbReference>
<dbReference type="AlphaFoldDB" id="A0A4Q8BF90"/>
<organism evidence="1 2">
    <name type="scientific">Micromonospora kangleipakensis</name>
    <dbReference type="NCBI Taxonomy" id="1077942"/>
    <lineage>
        <taxon>Bacteria</taxon>
        <taxon>Bacillati</taxon>
        <taxon>Actinomycetota</taxon>
        <taxon>Actinomycetes</taxon>
        <taxon>Micromonosporales</taxon>
        <taxon>Micromonosporaceae</taxon>
        <taxon>Micromonospora</taxon>
    </lineage>
</organism>
<evidence type="ECO:0000313" key="1">
    <source>
        <dbReference type="EMBL" id="RZU76061.1"/>
    </source>
</evidence>
<dbReference type="InterPro" id="IPR045592">
    <property type="entry name" value="DUF6461"/>
</dbReference>
<accession>A0A4Q8BF90</accession>
<sequence>MAGPTQERIEHYVRMFEQLREASADFEESMCWTVVRPHRARLTVEEVLRRLRGDLDTMTTCRPVDVRYDDDAVFLEQRGDAVIIVGYSVDSDEEDALRRLSQDATVHEVFWLINNFNRLYYAVDGVLVPELDVLCPQDRWGADPDALTDHLDALRDLRDRERGPFPDWETAMATVESLTGLGLDAGWFDRPQLFAKINRR</sequence>
<proteinExistence type="predicted"/>
<gene>
    <name evidence="1" type="ORF">EV384_4662</name>
</gene>
<evidence type="ECO:0000313" key="2">
    <source>
        <dbReference type="Proteomes" id="UP000294114"/>
    </source>
</evidence>
<name>A0A4Q8BF90_9ACTN</name>
<dbReference type="RefSeq" id="WP_130336495.1">
    <property type="nucleotide sequence ID" value="NZ_SHLD01000001.1"/>
</dbReference>
<protein>
    <submittedName>
        <fullName evidence="1">Uncharacterized protein</fullName>
    </submittedName>
</protein>
<reference evidence="1 2" key="1">
    <citation type="submission" date="2019-02" db="EMBL/GenBank/DDBJ databases">
        <title>Sequencing the genomes of 1000 actinobacteria strains.</title>
        <authorList>
            <person name="Klenk H.-P."/>
        </authorList>
    </citation>
    <scope>NUCLEOTIDE SEQUENCE [LARGE SCALE GENOMIC DNA]</scope>
    <source>
        <strain evidence="1 2">DSM 45612</strain>
    </source>
</reference>
<keyword evidence="2" id="KW-1185">Reference proteome</keyword>